<accession>A0A835V8F2</accession>
<gene>
    <name evidence="1" type="ORF">HPP92_009680</name>
</gene>
<comment type="caution">
    <text evidence="1">The sequence shown here is derived from an EMBL/GenBank/DDBJ whole genome shotgun (WGS) entry which is preliminary data.</text>
</comment>
<dbReference type="AlphaFoldDB" id="A0A835V8F2"/>
<organism evidence="1 2">
    <name type="scientific">Vanilla planifolia</name>
    <name type="common">Vanilla</name>
    <dbReference type="NCBI Taxonomy" id="51239"/>
    <lineage>
        <taxon>Eukaryota</taxon>
        <taxon>Viridiplantae</taxon>
        <taxon>Streptophyta</taxon>
        <taxon>Embryophyta</taxon>
        <taxon>Tracheophyta</taxon>
        <taxon>Spermatophyta</taxon>
        <taxon>Magnoliopsida</taxon>
        <taxon>Liliopsida</taxon>
        <taxon>Asparagales</taxon>
        <taxon>Orchidaceae</taxon>
        <taxon>Vanilloideae</taxon>
        <taxon>Vanilleae</taxon>
        <taxon>Vanilla</taxon>
    </lineage>
</organism>
<protein>
    <submittedName>
        <fullName evidence="1">Uncharacterized protein</fullName>
    </submittedName>
</protein>
<evidence type="ECO:0000313" key="2">
    <source>
        <dbReference type="Proteomes" id="UP000639772"/>
    </source>
</evidence>
<dbReference type="EMBL" id="JADCNM010000004">
    <property type="protein sequence ID" value="KAG0487585.1"/>
    <property type="molecule type" value="Genomic_DNA"/>
</dbReference>
<reference evidence="1 2" key="1">
    <citation type="journal article" date="2020" name="Nat. Food">
        <title>A phased Vanilla planifolia genome enables genetic improvement of flavour and production.</title>
        <authorList>
            <person name="Hasing T."/>
            <person name="Tang H."/>
            <person name="Brym M."/>
            <person name="Khazi F."/>
            <person name="Huang T."/>
            <person name="Chambers A.H."/>
        </authorList>
    </citation>
    <scope>NUCLEOTIDE SEQUENCE [LARGE SCALE GENOMIC DNA]</scope>
    <source>
        <tissue evidence="1">Leaf</tissue>
    </source>
</reference>
<name>A0A835V8F2_VANPL</name>
<evidence type="ECO:0000313" key="1">
    <source>
        <dbReference type="EMBL" id="KAG0487585.1"/>
    </source>
</evidence>
<dbReference type="Proteomes" id="UP000639772">
    <property type="component" value="Unassembled WGS sequence"/>
</dbReference>
<proteinExistence type="predicted"/>
<sequence>MDRRPHCFLSLTSSAATDWSTRAERWRVRKRRALPDIVGQMAEPAGRSAGAERLSKDFGGLSEAARGLMLRTSFRRWNGWKCVHRDAPAVANAHFVGWMPSSTR</sequence>